<feature type="compositionally biased region" description="Acidic residues" evidence="1">
    <location>
        <begin position="57"/>
        <end position="72"/>
    </location>
</feature>
<feature type="compositionally biased region" description="Polar residues" evidence="1">
    <location>
        <begin position="73"/>
        <end position="86"/>
    </location>
</feature>
<gene>
    <name evidence="2" type="ORF">DARMORV10_C04P25980.1</name>
</gene>
<sequence>MPQSEVLNHPLSGLHSITESSAFSTLEKTDNVNGMEFGAINLDLFEDQGSQIYDISSEEEDTNYDNNSESETECAPQQDQNVTTVPDEQRARTKTMASVFQSMFQDKPAKKGWSVSKRTGNLL</sequence>
<feature type="region of interest" description="Disordered" evidence="1">
    <location>
        <begin position="57"/>
        <end position="88"/>
    </location>
</feature>
<evidence type="ECO:0000313" key="2">
    <source>
        <dbReference type="EMBL" id="CAF1836041.1"/>
    </source>
</evidence>
<dbReference type="EMBL" id="HG994368">
    <property type="protein sequence ID" value="CAF1836041.1"/>
    <property type="molecule type" value="Genomic_DNA"/>
</dbReference>
<dbReference type="Proteomes" id="UP001295469">
    <property type="component" value="Chromosome C04"/>
</dbReference>
<dbReference type="AlphaFoldDB" id="A0A816JGV0"/>
<evidence type="ECO:0000256" key="1">
    <source>
        <dbReference type="SAM" id="MobiDB-lite"/>
    </source>
</evidence>
<organism evidence="2">
    <name type="scientific">Brassica napus</name>
    <name type="common">Rape</name>
    <dbReference type="NCBI Taxonomy" id="3708"/>
    <lineage>
        <taxon>Eukaryota</taxon>
        <taxon>Viridiplantae</taxon>
        <taxon>Streptophyta</taxon>
        <taxon>Embryophyta</taxon>
        <taxon>Tracheophyta</taxon>
        <taxon>Spermatophyta</taxon>
        <taxon>Magnoliopsida</taxon>
        <taxon>eudicotyledons</taxon>
        <taxon>Gunneridae</taxon>
        <taxon>Pentapetalae</taxon>
        <taxon>rosids</taxon>
        <taxon>malvids</taxon>
        <taxon>Brassicales</taxon>
        <taxon>Brassicaceae</taxon>
        <taxon>Brassiceae</taxon>
        <taxon>Brassica</taxon>
    </lineage>
</organism>
<protein>
    <submittedName>
        <fullName evidence="2">(rape) hypothetical protein</fullName>
    </submittedName>
</protein>
<name>A0A816JGV0_BRANA</name>
<proteinExistence type="predicted"/>
<reference evidence="2" key="1">
    <citation type="submission" date="2021-01" db="EMBL/GenBank/DDBJ databases">
        <authorList>
            <consortium name="Genoscope - CEA"/>
            <person name="William W."/>
        </authorList>
    </citation>
    <scope>NUCLEOTIDE SEQUENCE</scope>
</reference>
<accession>A0A816JGV0</accession>